<sequence>MTVTEPCALLYVDASIIALPGVTAQWIDDLNDLVDHVAENRYALEVTALLPPRVSRTVRVRALALHADALGTGSATPHSRVSAIALDVHTRRPRRVVQAWWLTADPGPQRPLLERAGATPLRILNAQGEVDPPPVEDIEEVLIGWTPPVVVPEPETVDVIYVRESALPDDLTPVISLSHQAALHGIALFVDAPRGIATRNALRDAGISLGLSRNAPANIARLVWVSASATRESTQDRRLAPFADEVLPVRPPRDAAGWDALIARLVHA</sequence>
<evidence type="ECO:0000313" key="2">
    <source>
        <dbReference type="Proteomes" id="UP001142291"/>
    </source>
</evidence>
<keyword evidence="2" id="KW-1185">Reference proteome</keyword>
<comment type="caution">
    <text evidence="1">The sequence shown here is derived from an EMBL/GenBank/DDBJ whole genome shotgun (WGS) entry which is preliminary data.</text>
</comment>
<organism evidence="1 2">
    <name type="scientific">Microbacterium dextranolyticum</name>
    <dbReference type="NCBI Taxonomy" id="36806"/>
    <lineage>
        <taxon>Bacteria</taxon>
        <taxon>Bacillati</taxon>
        <taxon>Actinomycetota</taxon>
        <taxon>Actinomycetes</taxon>
        <taxon>Micrococcales</taxon>
        <taxon>Microbacteriaceae</taxon>
        <taxon>Microbacterium</taxon>
    </lineage>
</organism>
<protein>
    <submittedName>
        <fullName evidence="1">Uncharacterized protein</fullName>
    </submittedName>
</protein>
<reference evidence="1" key="1">
    <citation type="journal article" date="2014" name="Int. J. Syst. Evol. Microbiol.">
        <title>Complete genome sequence of Corynebacterium casei LMG S-19264T (=DSM 44701T), isolated from a smear-ripened cheese.</title>
        <authorList>
            <consortium name="US DOE Joint Genome Institute (JGI-PGF)"/>
            <person name="Walter F."/>
            <person name="Albersmeier A."/>
            <person name="Kalinowski J."/>
            <person name="Ruckert C."/>
        </authorList>
    </citation>
    <scope>NUCLEOTIDE SEQUENCE</scope>
    <source>
        <strain evidence="1">VKM Ac-1940</strain>
    </source>
</reference>
<name>A0A9W6HNJ1_9MICO</name>
<dbReference type="Proteomes" id="UP001142291">
    <property type="component" value="Unassembled WGS sequence"/>
</dbReference>
<accession>A0A9W6HNJ1</accession>
<dbReference type="AlphaFoldDB" id="A0A9W6HNJ1"/>
<evidence type="ECO:0000313" key="1">
    <source>
        <dbReference type="EMBL" id="GLJ95694.1"/>
    </source>
</evidence>
<gene>
    <name evidence="1" type="ORF">GCM10017591_17570</name>
</gene>
<proteinExistence type="predicted"/>
<reference evidence="1" key="2">
    <citation type="submission" date="2023-01" db="EMBL/GenBank/DDBJ databases">
        <authorList>
            <person name="Sun Q."/>
            <person name="Evtushenko L."/>
        </authorList>
    </citation>
    <scope>NUCLEOTIDE SEQUENCE</scope>
    <source>
        <strain evidence="1">VKM Ac-1940</strain>
    </source>
</reference>
<dbReference type="EMBL" id="BSER01000009">
    <property type="protein sequence ID" value="GLJ95694.1"/>
    <property type="molecule type" value="Genomic_DNA"/>
</dbReference>